<dbReference type="PRINTS" id="PR00420">
    <property type="entry name" value="RNGMNOXGNASE"/>
</dbReference>
<keyword evidence="5" id="KW-0560">Oxidoreductase</keyword>
<dbReference type="AlphaFoldDB" id="A0AA41QED7"/>
<dbReference type="InterPro" id="IPR002938">
    <property type="entry name" value="FAD-bd"/>
</dbReference>
<dbReference type="Pfam" id="PF21274">
    <property type="entry name" value="Rng_hyd_C"/>
    <property type="match status" value="1"/>
</dbReference>
<reference evidence="5" key="1">
    <citation type="submission" date="2022-01" db="EMBL/GenBank/DDBJ databases">
        <title>Antribacter sp. nov., isolated from Guizhou of China.</title>
        <authorList>
            <person name="Chengliang C."/>
            <person name="Ya Z."/>
        </authorList>
    </citation>
    <scope>NUCLEOTIDE SEQUENCE</scope>
    <source>
        <strain evidence="5">KLBMP 9083</strain>
    </source>
</reference>
<dbReference type="Gene3D" id="3.30.70.2450">
    <property type="match status" value="1"/>
</dbReference>
<evidence type="ECO:0000259" key="4">
    <source>
        <dbReference type="Pfam" id="PF01494"/>
    </source>
</evidence>
<dbReference type="PANTHER" id="PTHR43004:SF19">
    <property type="entry name" value="BINDING MONOOXYGENASE, PUTATIVE (JCVI)-RELATED"/>
    <property type="match status" value="1"/>
</dbReference>
<evidence type="ECO:0000256" key="3">
    <source>
        <dbReference type="ARBA" id="ARBA00022827"/>
    </source>
</evidence>
<evidence type="ECO:0000256" key="1">
    <source>
        <dbReference type="ARBA" id="ARBA00001974"/>
    </source>
</evidence>
<gene>
    <name evidence="5" type="ORF">L1785_09745</name>
</gene>
<name>A0AA41QED7_9MICO</name>
<evidence type="ECO:0000313" key="6">
    <source>
        <dbReference type="Proteomes" id="UP001165405"/>
    </source>
</evidence>
<dbReference type="Gene3D" id="3.40.30.120">
    <property type="match status" value="1"/>
</dbReference>
<accession>A0AA41QED7</accession>
<protein>
    <submittedName>
        <fullName evidence="5">FAD-dependent monooxygenase</fullName>
    </submittedName>
</protein>
<keyword evidence="3" id="KW-0274">FAD</keyword>
<dbReference type="InterPro" id="IPR050641">
    <property type="entry name" value="RIFMO-like"/>
</dbReference>
<sequence>MSSQERETDVVVVGAGPTGLLLAGDLAAAGIRVTLVERRLRRISNLSRAFAVHARTLEQLDARGLADGLEAKGRALRGLRLFGRVTLDLGALPSRFRHVLVIPQYEVEQALLERATAAGVTLAYDTELLGLTQGGDGVTVHAAGPDGPVTLRSAYLVGCDGHRSAVRRAVGLPFPGRSVIRSMVLADVRLAQEPADLLTVGVRDDAFCFVAPFGDGYFRVIGWRWGHDVAEDAPLELEEVRAIMRQALGTDHAMIDARWTSRFHSDERQVPAYRTGRVFVAGDAAHVHSPAGGQGMNTGLQDAANLSWKLAEVVRGEVAGAEAESLLDSYHAERHPVGRVVVLTSGGLVRAARARGLVSRALGAGIGLVAGHVAPARRRAMGIVTGIGFAYRRPRGAHRLVGRRAADVPLVPGASGTRLYEALREGRFVRVVPSDGGGALPAAGSREAGWAAGAVVVQRADGDPTALLVRPDGYVAWAA</sequence>
<dbReference type="Gene3D" id="3.50.50.60">
    <property type="entry name" value="FAD/NAD(P)-binding domain"/>
    <property type="match status" value="1"/>
</dbReference>
<organism evidence="5 6">
    <name type="scientific">Antribacter soli</name>
    <dbReference type="NCBI Taxonomy" id="2910976"/>
    <lineage>
        <taxon>Bacteria</taxon>
        <taxon>Bacillati</taxon>
        <taxon>Actinomycetota</taxon>
        <taxon>Actinomycetes</taxon>
        <taxon>Micrococcales</taxon>
        <taxon>Promicromonosporaceae</taxon>
        <taxon>Antribacter</taxon>
    </lineage>
</organism>
<evidence type="ECO:0000313" key="5">
    <source>
        <dbReference type="EMBL" id="MCF4121265.1"/>
    </source>
</evidence>
<dbReference type="Pfam" id="PF01494">
    <property type="entry name" value="FAD_binding_3"/>
    <property type="match status" value="1"/>
</dbReference>
<keyword evidence="6" id="KW-1185">Reference proteome</keyword>
<keyword evidence="2" id="KW-0285">Flavoprotein</keyword>
<dbReference type="PANTHER" id="PTHR43004">
    <property type="entry name" value="TRK SYSTEM POTASSIUM UPTAKE PROTEIN"/>
    <property type="match status" value="1"/>
</dbReference>
<dbReference type="SUPFAM" id="SSF51905">
    <property type="entry name" value="FAD/NAD(P)-binding domain"/>
    <property type="match status" value="1"/>
</dbReference>
<dbReference type="EMBL" id="JAKGSG010000029">
    <property type="protein sequence ID" value="MCF4121265.1"/>
    <property type="molecule type" value="Genomic_DNA"/>
</dbReference>
<dbReference type="InterPro" id="IPR036188">
    <property type="entry name" value="FAD/NAD-bd_sf"/>
</dbReference>
<feature type="domain" description="FAD-binding" evidence="4">
    <location>
        <begin position="7"/>
        <end position="342"/>
    </location>
</feature>
<dbReference type="GO" id="GO:0071949">
    <property type="term" value="F:FAD binding"/>
    <property type="evidence" value="ECO:0007669"/>
    <property type="project" value="InterPro"/>
</dbReference>
<evidence type="ECO:0000256" key="2">
    <source>
        <dbReference type="ARBA" id="ARBA00022630"/>
    </source>
</evidence>
<dbReference type="GO" id="GO:0016709">
    <property type="term" value="F:oxidoreductase activity, acting on paired donors, with incorporation or reduction of molecular oxygen, NAD(P)H as one donor, and incorporation of one atom of oxygen"/>
    <property type="evidence" value="ECO:0007669"/>
    <property type="project" value="UniProtKB-ARBA"/>
</dbReference>
<dbReference type="Proteomes" id="UP001165405">
    <property type="component" value="Unassembled WGS sequence"/>
</dbReference>
<comment type="cofactor">
    <cofactor evidence="1">
        <name>FAD</name>
        <dbReference type="ChEBI" id="CHEBI:57692"/>
    </cofactor>
</comment>
<dbReference type="RefSeq" id="WP_236089066.1">
    <property type="nucleotide sequence ID" value="NZ_JAKGSG010000029.1"/>
</dbReference>
<proteinExistence type="predicted"/>
<keyword evidence="5" id="KW-0503">Monooxygenase</keyword>
<comment type="caution">
    <text evidence="5">The sequence shown here is derived from an EMBL/GenBank/DDBJ whole genome shotgun (WGS) entry which is preliminary data.</text>
</comment>